<sequence>MKSIKTIKEFEEELKPDPELLLWEKWIQVRKEEAMKISKKVKRPQIDLTMNLVEKVREERERKIALEHAQIDKKPSLRGSLWEQPLRLHQTCECGPIYEVQRTAAEVGRPHIVKHIGVPRQIQEEEKGLKGVSERNKCKKLDADYQRYREKKEFLLKDKLKKIDPYRPEIDGLLVIGKKPKSPPPRKPNIPSIKVTSSASRLEDFSNIYAVRINNTIIYKDLPEQCVDHFTKMRSECWHEDRTSWSYYFNAPANIASRTSLMLENLGTISLRYCWKKIKKTIPFIPEDYYEQVYFFNKNENVLHPGQKININFTFLSKKPGVFSEFWELNFCNICFFDTLAHKFTLNLYADAVEDIEEILQKAGSIKKYITDQVLIDYIRKILQEILIKSTEEQSLKYPYKDKLLEADLFVMKNPVCFYHQTQVMRMKELYSEMLPNAPWDLSITTWRALMMSKGFEERMTYYEHLKESHAELLKPWYEGEDLMKHKYRITKHLLGHLADKLDEEYDRLRKFWVHDSNISLSSKVPVTEGTLAVVESEKLRNIFYLHVYDHVAITVEAFSGILSSLDLNRWIEFDFCQT</sequence>
<dbReference type="InterPro" id="IPR013783">
    <property type="entry name" value="Ig-like_fold"/>
</dbReference>
<accession>A0A6J2KNK3</accession>
<dbReference type="Proteomes" id="UP000504629">
    <property type="component" value="Unplaced"/>
</dbReference>
<proteinExistence type="predicted"/>
<dbReference type="Pfam" id="PF14646">
    <property type="entry name" value="MYCBPAP"/>
    <property type="match status" value="1"/>
</dbReference>
<keyword evidence="1" id="KW-1185">Reference proteome</keyword>
<dbReference type="KEGG" id="bman:114253162"/>
<dbReference type="AlphaFoldDB" id="A0A6J2KNK3"/>
<organism evidence="1 2">
    <name type="scientific">Bombyx mandarina</name>
    <name type="common">Wild silk moth</name>
    <name type="synonym">Wild silkworm</name>
    <dbReference type="NCBI Taxonomy" id="7092"/>
    <lineage>
        <taxon>Eukaryota</taxon>
        <taxon>Metazoa</taxon>
        <taxon>Ecdysozoa</taxon>
        <taxon>Arthropoda</taxon>
        <taxon>Hexapoda</taxon>
        <taxon>Insecta</taxon>
        <taxon>Pterygota</taxon>
        <taxon>Neoptera</taxon>
        <taxon>Endopterygota</taxon>
        <taxon>Lepidoptera</taxon>
        <taxon>Glossata</taxon>
        <taxon>Ditrysia</taxon>
        <taxon>Bombycoidea</taxon>
        <taxon>Bombycidae</taxon>
        <taxon>Bombycinae</taxon>
        <taxon>Bombyx</taxon>
    </lineage>
</organism>
<protein>
    <submittedName>
        <fullName evidence="2">Uncharacterized protein LOC114253162</fullName>
    </submittedName>
</protein>
<dbReference type="InterPro" id="IPR032707">
    <property type="entry name" value="MYCBPAP"/>
</dbReference>
<name>A0A6J2KNK3_BOMMA</name>
<dbReference type="GeneID" id="114253162"/>
<dbReference type="RefSeq" id="XP_028043725.1">
    <property type="nucleotide sequence ID" value="XM_028187924.1"/>
</dbReference>
<evidence type="ECO:0000313" key="1">
    <source>
        <dbReference type="Proteomes" id="UP000504629"/>
    </source>
</evidence>
<dbReference type="Gene3D" id="2.60.40.10">
    <property type="entry name" value="Immunoglobulins"/>
    <property type="match status" value="1"/>
</dbReference>
<dbReference type="PANTHER" id="PTHR48421:SF1">
    <property type="entry name" value="MYCBP-ASSOCIATED PROTEIN"/>
    <property type="match status" value="1"/>
</dbReference>
<reference evidence="2" key="1">
    <citation type="submission" date="2025-08" db="UniProtKB">
        <authorList>
            <consortium name="RefSeq"/>
        </authorList>
    </citation>
    <scope>IDENTIFICATION</scope>
    <source>
        <tissue evidence="2">Silk gland</tissue>
    </source>
</reference>
<dbReference type="PANTHER" id="PTHR48421">
    <property type="entry name" value="MYCBP-ASSOCIATED PROTEIN"/>
    <property type="match status" value="1"/>
</dbReference>
<dbReference type="OrthoDB" id="10263316at2759"/>
<gene>
    <name evidence="2" type="primary">LOC114253162</name>
</gene>
<evidence type="ECO:0000313" key="2">
    <source>
        <dbReference type="RefSeq" id="XP_028043725.1"/>
    </source>
</evidence>